<dbReference type="InterPro" id="IPR009071">
    <property type="entry name" value="HMG_box_dom"/>
</dbReference>
<dbReference type="GO" id="GO:0005634">
    <property type="term" value="C:nucleus"/>
    <property type="evidence" value="ECO:0007669"/>
    <property type="project" value="UniProtKB-UniRule"/>
</dbReference>
<dbReference type="Pfam" id="PF00505">
    <property type="entry name" value="HMG_box"/>
    <property type="match status" value="1"/>
</dbReference>
<evidence type="ECO:0000313" key="5">
    <source>
        <dbReference type="EMBL" id="OQR92031.1"/>
    </source>
</evidence>
<gene>
    <name evidence="5" type="ORF">THRCLA_22415</name>
</gene>
<dbReference type="SUPFAM" id="SSF47095">
    <property type="entry name" value="HMG-box"/>
    <property type="match status" value="1"/>
</dbReference>
<sequence length="81" mass="9001">MGRAAAAKPRKETSKVKASASTAATSTRKPRKKKDPNAPKRALTAFMFFASYIRDVVKEEMPELSFLEISSEIGRRWAALD</sequence>
<reference evidence="5 6" key="1">
    <citation type="journal article" date="2014" name="Genome Biol. Evol.">
        <title>The secreted proteins of Achlya hypogyna and Thraustotheca clavata identify the ancestral oomycete secretome and reveal gene acquisitions by horizontal gene transfer.</title>
        <authorList>
            <person name="Misner I."/>
            <person name="Blouin N."/>
            <person name="Leonard G."/>
            <person name="Richards T.A."/>
            <person name="Lane C.E."/>
        </authorList>
    </citation>
    <scope>NUCLEOTIDE SEQUENCE [LARGE SCALE GENOMIC DNA]</scope>
    <source>
        <strain evidence="5 6">ATCC 34112</strain>
    </source>
</reference>
<evidence type="ECO:0000256" key="2">
    <source>
        <dbReference type="PROSITE-ProRule" id="PRU00267"/>
    </source>
</evidence>
<evidence type="ECO:0000256" key="1">
    <source>
        <dbReference type="ARBA" id="ARBA00023125"/>
    </source>
</evidence>
<dbReference type="InterPro" id="IPR036910">
    <property type="entry name" value="HMG_box_dom_sf"/>
</dbReference>
<dbReference type="PANTHER" id="PTHR48112:SF24">
    <property type="entry name" value="HIGH MOBILITY GROUP PROTEIN 1"/>
    <property type="match status" value="1"/>
</dbReference>
<dbReference type="AlphaFoldDB" id="A0A1V9Z255"/>
<dbReference type="PANTHER" id="PTHR48112">
    <property type="entry name" value="HIGH MOBILITY GROUP PROTEIN DSP1"/>
    <property type="match status" value="1"/>
</dbReference>
<dbReference type="Proteomes" id="UP000243217">
    <property type="component" value="Unassembled WGS sequence"/>
</dbReference>
<dbReference type="GO" id="GO:0003677">
    <property type="term" value="F:DNA binding"/>
    <property type="evidence" value="ECO:0007669"/>
    <property type="project" value="UniProtKB-UniRule"/>
</dbReference>
<comment type="caution">
    <text evidence="5">The sequence shown here is derived from an EMBL/GenBank/DDBJ whole genome shotgun (WGS) entry which is preliminary data.</text>
</comment>
<name>A0A1V9Z255_9STRA</name>
<dbReference type="Gene3D" id="1.10.30.10">
    <property type="entry name" value="High mobility group box domain"/>
    <property type="match status" value="1"/>
</dbReference>
<keyword evidence="6" id="KW-1185">Reference proteome</keyword>
<feature type="compositionally biased region" description="Low complexity" evidence="3">
    <location>
        <begin position="16"/>
        <end position="27"/>
    </location>
</feature>
<feature type="DNA-binding region" description="HMG box" evidence="2">
    <location>
        <begin position="39"/>
        <end position="81"/>
    </location>
</feature>
<evidence type="ECO:0000256" key="3">
    <source>
        <dbReference type="SAM" id="MobiDB-lite"/>
    </source>
</evidence>
<dbReference type="STRING" id="74557.A0A1V9Z255"/>
<feature type="non-terminal residue" evidence="5">
    <location>
        <position position="81"/>
    </location>
</feature>
<feature type="domain" description="HMG box" evidence="4">
    <location>
        <begin position="39"/>
        <end position="81"/>
    </location>
</feature>
<dbReference type="PROSITE" id="PS50118">
    <property type="entry name" value="HMG_BOX_2"/>
    <property type="match status" value="1"/>
</dbReference>
<evidence type="ECO:0000259" key="4">
    <source>
        <dbReference type="PROSITE" id="PS50118"/>
    </source>
</evidence>
<proteinExistence type="predicted"/>
<evidence type="ECO:0000313" key="6">
    <source>
        <dbReference type="Proteomes" id="UP000243217"/>
    </source>
</evidence>
<keyword evidence="2" id="KW-0539">Nucleus</keyword>
<protein>
    <recommendedName>
        <fullName evidence="4">HMG box domain-containing protein</fullName>
    </recommendedName>
</protein>
<organism evidence="5 6">
    <name type="scientific">Thraustotheca clavata</name>
    <dbReference type="NCBI Taxonomy" id="74557"/>
    <lineage>
        <taxon>Eukaryota</taxon>
        <taxon>Sar</taxon>
        <taxon>Stramenopiles</taxon>
        <taxon>Oomycota</taxon>
        <taxon>Saprolegniomycetes</taxon>
        <taxon>Saprolegniales</taxon>
        <taxon>Achlyaceae</taxon>
        <taxon>Thraustotheca</taxon>
    </lineage>
</organism>
<feature type="region of interest" description="Disordered" evidence="3">
    <location>
        <begin position="1"/>
        <end position="39"/>
    </location>
</feature>
<dbReference type="InterPro" id="IPR050342">
    <property type="entry name" value="HMGB"/>
</dbReference>
<dbReference type="OrthoDB" id="1919336at2759"/>
<accession>A0A1V9Z255</accession>
<keyword evidence="1 2" id="KW-0238">DNA-binding</keyword>
<dbReference type="EMBL" id="JNBS01002363">
    <property type="protein sequence ID" value="OQR92031.1"/>
    <property type="molecule type" value="Genomic_DNA"/>
</dbReference>